<keyword evidence="1" id="KW-0472">Membrane</keyword>
<accession>A0A5C3Q5U1</accession>
<evidence type="ECO:0000313" key="2">
    <source>
        <dbReference type="EMBL" id="TFK97181.1"/>
    </source>
</evidence>
<keyword evidence="1" id="KW-0812">Transmembrane</keyword>
<dbReference type="AlphaFoldDB" id="A0A5C3Q5U1"/>
<dbReference type="OrthoDB" id="3258294at2759"/>
<evidence type="ECO:0000313" key="3">
    <source>
        <dbReference type="Proteomes" id="UP000305067"/>
    </source>
</evidence>
<keyword evidence="3" id="KW-1185">Reference proteome</keyword>
<gene>
    <name evidence="2" type="ORF">BDV98DRAFT_633154</name>
</gene>
<evidence type="ECO:0000256" key="1">
    <source>
        <dbReference type="SAM" id="Phobius"/>
    </source>
</evidence>
<organism evidence="2 3">
    <name type="scientific">Pterulicium gracile</name>
    <dbReference type="NCBI Taxonomy" id="1884261"/>
    <lineage>
        <taxon>Eukaryota</taxon>
        <taxon>Fungi</taxon>
        <taxon>Dikarya</taxon>
        <taxon>Basidiomycota</taxon>
        <taxon>Agaricomycotina</taxon>
        <taxon>Agaricomycetes</taxon>
        <taxon>Agaricomycetidae</taxon>
        <taxon>Agaricales</taxon>
        <taxon>Pleurotineae</taxon>
        <taxon>Pterulaceae</taxon>
        <taxon>Pterulicium</taxon>
    </lineage>
</organism>
<keyword evidence="1" id="KW-1133">Transmembrane helix</keyword>
<proteinExistence type="predicted"/>
<sequence>MLLWNAFSDLTPVHPLIRYYSIALLIFDVTQIHTCARPGITNDNLCVAMAPVTRIVGAISLWSAEIIMQLRIYALYGWSKKVAAINAVAFLGSIAGFFLILTYNAIHLPFFWAVYKAIESAAQLKQDTRRSMFSLFLFDNLTYFFGPHDVRSDEDSVVQLQSRQALPTVIDYLCRPFHATIGVLMIRMLFNVRKAAAKNGMITVTES</sequence>
<name>A0A5C3Q5U1_9AGAR</name>
<dbReference type="EMBL" id="ML178850">
    <property type="protein sequence ID" value="TFK97181.1"/>
    <property type="molecule type" value="Genomic_DNA"/>
</dbReference>
<reference evidence="2 3" key="1">
    <citation type="journal article" date="2019" name="Nat. Ecol. Evol.">
        <title>Megaphylogeny resolves global patterns of mushroom evolution.</title>
        <authorList>
            <person name="Varga T."/>
            <person name="Krizsan K."/>
            <person name="Foldi C."/>
            <person name="Dima B."/>
            <person name="Sanchez-Garcia M."/>
            <person name="Sanchez-Ramirez S."/>
            <person name="Szollosi G.J."/>
            <person name="Szarkandi J.G."/>
            <person name="Papp V."/>
            <person name="Albert L."/>
            <person name="Andreopoulos W."/>
            <person name="Angelini C."/>
            <person name="Antonin V."/>
            <person name="Barry K.W."/>
            <person name="Bougher N.L."/>
            <person name="Buchanan P."/>
            <person name="Buyck B."/>
            <person name="Bense V."/>
            <person name="Catcheside P."/>
            <person name="Chovatia M."/>
            <person name="Cooper J."/>
            <person name="Damon W."/>
            <person name="Desjardin D."/>
            <person name="Finy P."/>
            <person name="Geml J."/>
            <person name="Haridas S."/>
            <person name="Hughes K."/>
            <person name="Justo A."/>
            <person name="Karasinski D."/>
            <person name="Kautmanova I."/>
            <person name="Kiss B."/>
            <person name="Kocsube S."/>
            <person name="Kotiranta H."/>
            <person name="LaButti K.M."/>
            <person name="Lechner B.E."/>
            <person name="Liimatainen K."/>
            <person name="Lipzen A."/>
            <person name="Lukacs Z."/>
            <person name="Mihaltcheva S."/>
            <person name="Morgado L.N."/>
            <person name="Niskanen T."/>
            <person name="Noordeloos M.E."/>
            <person name="Ohm R.A."/>
            <person name="Ortiz-Santana B."/>
            <person name="Ovrebo C."/>
            <person name="Racz N."/>
            <person name="Riley R."/>
            <person name="Savchenko A."/>
            <person name="Shiryaev A."/>
            <person name="Soop K."/>
            <person name="Spirin V."/>
            <person name="Szebenyi C."/>
            <person name="Tomsovsky M."/>
            <person name="Tulloss R.E."/>
            <person name="Uehling J."/>
            <person name="Grigoriev I.V."/>
            <person name="Vagvolgyi C."/>
            <person name="Papp T."/>
            <person name="Martin F.M."/>
            <person name="Miettinen O."/>
            <person name="Hibbett D.S."/>
            <person name="Nagy L.G."/>
        </authorList>
    </citation>
    <scope>NUCLEOTIDE SEQUENCE [LARGE SCALE GENOMIC DNA]</scope>
    <source>
        <strain evidence="2 3">CBS 309.79</strain>
    </source>
</reference>
<dbReference type="Proteomes" id="UP000305067">
    <property type="component" value="Unassembled WGS sequence"/>
</dbReference>
<protein>
    <submittedName>
        <fullName evidence="2">Uncharacterized protein</fullName>
    </submittedName>
</protein>
<feature type="transmembrane region" description="Helical" evidence="1">
    <location>
        <begin position="84"/>
        <end position="106"/>
    </location>
</feature>